<keyword evidence="20" id="KW-1185">Reference proteome</keyword>
<evidence type="ECO:0000256" key="15">
    <source>
        <dbReference type="ARBA" id="ARBA00057160"/>
    </source>
</evidence>
<comment type="subunit">
    <text evidence="16">Alpha(8)-beta(8). The alpha component is a flavoprotein, the beta component is a hemoprotein.</text>
</comment>
<evidence type="ECO:0000313" key="20">
    <source>
        <dbReference type="Proteomes" id="UP000321513"/>
    </source>
</evidence>
<keyword evidence="8" id="KW-0479">Metal-binding</keyword>
<evidence type="ECO:0000259" key="17">
    <source>
        <dbReference type="Pfam" id="PF01077"/>
    </source>
</evidence>
<dbReference type="Pfam" id="PF03460">
    <property type="entry name" value="NIR_SIR_ferr"/>
    <property type="match status" value="2"/>
</dbReference>
<protein>
    <recommendedName>
        <fullName evidence="5">assimilatory sulfite reductase (NADPH)</fullName>
        <ecNumber evidence="5">1.8.1.2</ecNumber>
    </recommendedName>
</protein>
<dbReference type="NCBIfam" id="NF010029">
    <property type="entry name" value="PRK13504.1"/>
    <property type="match status" value="1"/>
</dbReference>
<comment type="function">
    <text evidence="15">Component of the sulfite reductase complex that catalyzes the 6-electron reduction of sulfite to sulfide. This is one of several activities required for the biosynthesis of L-cysteine from sulfate.</text>
</comment>
<keyword evidence="9" id="KW-0521">NADP</keyword>
<keyword evidence="7" id="KW-0349">Heme</keyword>
<evidence type="ECO:0000256" key="3">
    <source>
        <dbReference type="ARBA" id="ARBA00004774"/>
    </source>
</evidence>
<dbReference type="RefSeq" id="WP_147204553.1">
    <property type="nucleotide sequence ID" value="NZ_BJYT01000011.1"/>
</dbReference>
<evidence type="ECO:0000256" key="7">
    <source>
        <dbReference type="ARBA" id="ARBA00022617"/>
    </source>
</evidence>
<dbReference type="EC" id="1.8.1.2" evidence="5"/>
<sequence length="575" mass="65102">MAENNENLSSTERIKTASDNLRGTFVESLANEITGSINEDDIALVRFHGMYVQDDRDRRDERAEKKLERLYSFMIRLRLTGGLITPQQYIALHNIAGENSTGVLKITTRQTIQLHGVLKSKVKPTLKAFNEAGLTTIATCGDINRNVLCTSHPKQSPLHAEIFQFAQEIAAKLLPKTNAYYEIWLDGEKLVEKELEKDELYQNRYMPRKFKIAIAIPPNNDVDVLANDLGLIAIIENGQLKGFNLAIGGGMSATHGNADHYARLASVIGYVEGKEKTLKAVYEVLTTQRDYGNRSDRKLARLKYTVDRLGEDWWKAELARRSGFELEPARPFSFESRRDYYGWEQNHEGLWYYTLFVENGRVLDDENVALKSALLEIAKTGKANFVFTCNQNLIVSDIKQEDKAIVEEILERFRIIEHTENASIIRKNAIACVALNTCPLALAEGQRYMPVLLSKIEPLLIKHNLIMDEIVMRMTGCPNGCARPFAAEIGFVGTSLGKYNLHLGGDRIGERLNKLYKESLNEDEILSELDFLFETYENEKTGDETFGDFAHKRWMNSASLTRTASSFSEVNLPQP</sequence>
<dbReference type="PANTHER" id="PTHR11493:SF47">
    <property type="entry name" value="SULFITE REDUCTASE [NADPH] SUBUNIT BETA"/>
    <property type="match status" value="1"/>
</dbReference>
<evidence type="ECO:0000256" key="13">
    <source>
        <dbReference type="ARBA" id="ARBA00023192"/>
    </source>
</evidence>
<dbReference type="GO" id="GO:0004783">
    <property type="term" value="F:sulfite reductase (NADPH) activity"/>
    <property type="evidence" value="ECO:0007669"/>
    <property type="project" value="UniProtKB-EC"/>
</dbReference>
<dbReference type="InterPro" id="IPR006067">
    <property type="entry name" value="NO2/SO3_Rdtase_4Fe4S_dom"/>
</dbReference>
<dbReference type="Pfam" id="PF01077">
    <property type="entry name" value="NIR_SIR"/>
    <property type="match status" value="1"/>
</dbReference>
<comment type="similarity">
    <text evidence="4">Belongs to the nitrite and sulfite reductase 4Fe-4S domain family.</text>
</comment>
<dbReference type="GO" id="GO:0051539">
    <property type="term" value="F:4 iron, 4 sulfur cluster binding"/>
    <property type="evidence" value="ECO:0007669"/>
    <property type="project" value="UniProtKB-KW"/>
</dbReference>
<dbReference type="Gene3D" id="3.90.480.10">
    <property type="entry name" value="Sulfite Reductase Hemoprotein,Domain 2"/>
    <property type="match status" value="1"/>
</dbReference>
<evidence type="ECO:0000256" key="5">
    <source>
        <dbReference type="ARBA" id="ARBA00012604"/>
    </source>
</evidence>
<dbReference type="PRINTS" id="PR00397">
    <property type="entry name" value="SIROHAEM"/>
</dbReference>
<dbReference type="GO" id="GO:0019344">
    <property type="term" value="P:cysteine biosynthetic process"/>
    <property type="evidence" value="ECO:0007669"/>
    <property type="project" value="UniProtKB-KW"/>
</dbReference>
<feature type="domain" description="Nitrite/sulphite reductase 4Fe-4S" evidence="17">
    <location>
        <begin position="170"/>
        <end position="323"/>
    </location>
</feature>
<comment type="cofactor">
    <cofactor evidence="2">
        <name>[4Fe-4S] cluster</name>
        <dbReference type="ChEBI" id="CHEBI:49883"/>
    </cofactor>
</comment>
<evidence type="ECO:0000256" key="11">
    <source>
        <dbReference type="ARBA" id="ARBA00023004"/>
    </source>
</evidence>
<evidence type="ECO:0000256" key="14">
    <source>
        <dbReference type="ARBA" id="ARBA00052219"/>
    </source>
</evidence>
<evidence type="ECO:0000256" key="2">
    <source>
        <dbReference type="ARBA" id="ARBA00001966"/>
    </source>
</evidence>
<dbReference type="GO" id="GO:0046872">
    <property type="term" value="F:metal ion binding"/>
    <property type="evidence" value="ECO:0007669"/>
    <property type="project" value="UniProtKB-KW"/>
</dbReference>
<evidence type="ECO:0000313" key="19">
    <source>
        <dbReference type="EMBL" id="GEO10435.1"/>
    </source>
</evidence>
<comment type="caution">
    <text evidence="19">The sequence shown here is derived from an EMBL/GenBank/DDBJ whole genome shotgun (WGS) entry which is preliminary data.</text>
</comment>
<dbReference type="AlphaFoldDB" id="A0A512BEW2"/>
<comment type="catalytic activity">
    <reaction evidence="14">
        <text>hydrogen sulfide + 3 NADP(+) + 3 H2O = sulfite + 3 NADPH + 4 H(+)</text>
        <dbReference type="Rhea" id="RHEA:13801"/>
        <dbReference type="ChEBI" id="CHEBI:15377"/>
        <dbReference type="ChEBI" id="CHEBI:15378"/>
        <dbReference type="ChEBI" id="CHEBI:17359"/>
        <dbReference type="ChEBI" id="CHEBI:29919"/>
        <dbReference type="ChEBI" id="CHEBI:57783"/>
        <dbReference type="ChEBI" id="CHEBI:58349"/>
        <dbReference type="EC" id="1.8.1.2"/>
    </reaction>
</comment>
<dbReference type="PROSITE" id="PS00365">
    <property type="entry name" value="NIR_SIR"/>
    <property type="match status" value="1"/>
</dbReference>
<dbReference type="InterPro" id="IPR036136">
    <property type="entry name" value="Nit/Sulf_reduc_fer-like_dom_sf"/>
</dbReference>
<keyword evidence="13" id="KW-0028">Amino-acid biosynthesis</keyword>
<dbReference type="SUPFAM" id="SSF56014">
    <property type="entry name" value="Nitrite and sulphite reductase 4Fe-4S domain-like"/>
    <property type="match status" value="2"/>
</dbReference>
<dbReference type="InterPro" id="IPR045854">
    <property type="entry name" value="NO2/SO3_Rdtase_4Fe4S_sf"/>
</dbReference>
<dbReference type="GO" id="GO:0050311">
    <property type="term" value="F:sulfite reductase (ferredoxin) activity"/>
    <property type="evidence" value="ECO:0007669"/>
    <property type="project" value="TreeGrafter"/>
</dbReference>
<evidence type="ECO:0000256" key="4">
    <source>
        <dbReference type="ARBA" id="ARBA00010429"/>
    </source>
</evidence>
<dbReference type="GO" id="GO:0009337">
    <property type="term" value="C:sulfite reductase complex (NADPH)"/>
    <property type="evidence" value="ECO:0007669"/>
    <property type="project" value="TreeGrafter"/>
</dbReference>
<evidence type="ECO:0000256" key="8">
    <source>
        <dbReference type="ARBA" id="ARBA00022723"/>
    </source>
</evidence>
<dbReference type="SUPFAM" id="SSF55124">
    <property type="entry name" value="Nitrite/Sulfite reductase N-terminal domain-like"/>
    <property type="match status" value="2"/>
</dbReference>
<keyword evidence="11" id="KW-0408">Iron</keyword>
<feature type="domain" description="Nitrite/Sulfite reductase ferredoxin-like" evidence="18">
    <location>
        <begin position="345"/>
        <end position="411"/>
    </location>
</feature>
<proteinExistence type="inferred from homology"/>
<organism evidence="19 20">
    <name type="scientific">Segetibacter aerophilus</name>
    <dbReference type="NCBI Taxonomy" id="670293"/>
    <lineage>
        <taxon>Bacteria</taxon>
        <taxon>Pseudomonadati</taxon>
        <taxon>Bacteroidota</taxon>
        <taxon>Chitinophagia</taxon>
        <taxon>Chitinophagales</taxon>
        <taxon>Chitinophagaceae</taxon>
        <taxon>Segetibacter</taxon>
    </lineage>
</organism>
<comment type="pathway">
    <text evidence="3">Sulfur metabolism; hydrogen sulfide biosynthesis; hydrogen sulfide from sulfite (NADPH route): step 1/1.</text>
</comment>
<evidence type="ECO:0000256" key="12">
    <source>
        <dbReference type="ARBA" id="ARBA00023014"/>
    </source>
</evidence>
<evidence type="ECO:0000256" key="10">
    <source>
        <dbReference type="ARBA" id="ARBA00023002"/>
    </source>
</evidence>
<evidence type="ECO:0000256" key="6">
    <source>
        <dbReference type="ARBA" id="ARBA00022485"/>
    </source>
</evidence>
<keyword evidence="10" id="KW-0560">Oxidoreductase</keyword>
<dbReference type="Gene3D" id="3.30.413.10">
    <property type="entry name" value="Sulfite Reductase Hemoprotein, domain 1"/>
    <property type="match status" value="2"/>
</dbReference>
<dbReference type="InterPro" id="IPR045169">
    <property type="entry name" value="NO2/SO3_Rdtase_4Fe4S_prot"/>
</dbReference>
<dbReference type="FunFam" id="3.30.413.10:FF:000003">
    <property type="entry name" value="Sulfite reductase [NADPH] hemoprotein beta-component"/>
    <property type="match status" value="1"/>
</dbReference>
<keyword evidence="13" id="KW-0198">Cysteine biosynthesis</keyword>
<dbReference type="InterPro" id="IPR006066">
    <property type="entry name" value="NO2/SO3_Rdtase_FeS/sirohaem_BS"/>
</dbReference>
<dbReference type="Gene3D" id="3.90.480.20">
    <property type="match status" value="1"/>
</dbReference>
<dbReference type="Proteomes" id="UP000321513">
    <property type="component" value="Unassembled WGS sequence"/>
</dbReference>
<evidence type="ECO:0000259" key="18">
    <source>
        <dbReference type="Pfam" id="PF03460"/>
    </source>
</evidence>
<dbReference type="PANTHER" id="PTHR11493">
    <property type="entry name" value="SULFITE REDUCTASE [NADPH] SUBUNIT BETA-RELATED"/>
    <property type="match status" value="1"/>
</dbReference>
<evidence type="ECO:0000256" key="1">
    <source>
        <dbReference type="ARBA" id="ARBA00001929"/>
    </source>
</evidence>
<keyword evidence="12" id="KW-0411">Iron-sulfur</keyword>
<dbReference type="OrthoDB" id="9803707at2"/>
<comment type="cofactor">
    <cofactor evidence="1">
        <name>siroheme</name>
        <dbReference type="ChEBI" id="CHEBI:60052"/>
    </cofactor>
</comment>
<dbReference type="InterPro" id="IPR005117">
    <property type="entry name" value="NiRdtase/SiRdtase_haem-b_fer"/>
</dbReference>
<name>A0A512BEW2_9BACT</name>
<reference evidence="19 20" key="1">
    <citation type="submission" date="2019-07" db="EMBL/GenBank/DDBJ databases">
        <title>Whole genome shotgun sequence of Segetibacter aerophilus NBRC 106135.</title>
        <authorList>
            <person name="Hosoyama A."/>
            <person name="Uohara A."/>
            <person name="Ohji S."/>
            <person name="Ichikawa N."/>
        </authorList>
    </citation>
    <scope>NUCLEOTIDE SEQUENCE [LARGE SCALE GENOMIC DNA]</scope>
    <source>
        <strain evidence="19 20">NBRC 106135</strain>
    </source>
</reference>
<evidence type="ECO:0000256" key="9">
    <source>
        <dbReference type="ARBA" id="ARBA00022857"/>
    </source>
</evidence>
<keyword evidence="6" id="KW-0004">4Fe-4S</keyword>
<evidence type="ECO:0000256" key="16">
    <source>
        <dbReference type="ARBA" id="ARBA00062253"/>
    </source>
</evidence>
<gene>
    <name evidence="19" type="primary">cysI</name>
    <name evidence="19" type="ORF">SAE01_29310</name>
</gene>
<dbReference type="EMBL" id="BJYT01000011">
    <property type="protein sequence ID" value="GEO10435.1"/>
    <property type="molecule type" value="Genomic_DNA"/>
</dbReference>
<dbReference type="GO" id="GO:0000103">
    <property type="term" value="P:sulfate assimilation"/>
    <property type="evidence" value="ECO:0007669"/>
    <property type="project" value="UniProtKB-ARBA"/>
</dbReference>
<dbReference type="GO" id="GO:0020037">
    <property type="term" value="F:heme binding"/>
    <property type="evidence" value="ECO:0007669"/>
    <property type="project" value="InterPro"/>
</dbReference>
<accession>A0A512BEW2</accession>
<feature type="domain" description="Nitrite/Sulfite reductase ferredoxin-like" evidence="18">
    <location>
        <begin position="73"/>
        <end position="131"/>
    </location>
</feature>